<dbReference type="GO" id="GO:0009166">
    <property type="term" value="P:nucleotide catabolic process"/>
    <property type="evidence" value="ECO:0007669"/>
    <property type="project" value="InterPro"/>
</dbReference>
<organism evidence="2 3">
    <name type="scientific">Halanaerobium saccharolyticum</name>
    <dbReference type="NCBI Taxonomy" id="43595"/>
    <lineage>
        <taxon>Bacteria</taxon>
        <taxon>Bacillati</taxon>
        <taxon>Bacillota</taxon>
        <taxon>Clostridia</taxon>
        <taxon>Halanaerobiales</taxon>
        <taxon>Halanaerobiaceae</taxon>
        <taxon>Halanaerobium</taxon>
    </lineage>
</organism>
<dbReference type="CDD" id="cd00118">
    <property type="entry name" value="LysM"/>
    <property type="match status" value="1"/>
</dbReference>
<dbReference type="InterPro" id="IPR018392">
    <property type="entry name" value="LysM"/>
</dbReference>
<dbReference type="Pfam" id="PF02872">
    <property type="entry name" value="5_nucleotid_C"/>
    <property type="match status" value="1"/>
</dbReference>
<comment type="caution">
    <text evidence="2">The sequence shown here is derived from an EMBL/GenBank/DDBJ whole genome shotgun (WGS) entry which is preliminary data.</text>
</comment>
<dbReference type="AlphaFoldDB" id="A0A2T5RHT9"/>
<sequence length="299" mass="33439">MFLAVFLIFWSPLLLAEDDPSIELNGKSINLEDDEQIMELKNEIEKKSELEKDMIVGSTVVFLNGSEDQIRSSESNLGNLITDAILAEVNAELAFINSRTISRSIDKGLISVRDVKESIPAKDEVIVKKIKGSALLKSLQHAVSKYPETAGFFPQLSGGRIIFGWNSNFENDIVRAEVNSKLIRGEEYYLIGTNDSLAAGGDGFEEFKEAEEVENAGRLDEILIDYLQQEEIIDKVEMGRIIPLRRIGGNLIYRVEQGDYLYSIAQKFSTTVEGIMKANGIENRNLIYQGQDLIIPGLR</sequence>
<dbReference type="Pfam" id="PF01476">
    <property type="entry name" value="LysM"/>
    <property type="match status" value="1"/>
</dbReference>
<evidence type="ECO:0000313" key="2">
    <source>
        <dbReference type="EMBL" id="PTV96822.1"/>
    </source>
</evidence>
<proteinExistence type="predicted"/>
<dbReference type="SUPFAM" id="SSF55816">
    <property type="entry name" value="5'-nucleotidase (syn. UDP-sugar hydrolase), C-terminal domain"/>
    <property type="match status" value="1"/>
</dbReference>
<feature type="domain" description="LysM" evidence="1">
    <location>
        <begin position="251"/>
        <end position="295"/>
    </location>
</feature>
<dbReference type="Gene3D" id="3.90.780.10">
    <property type="entry name" value="5'-Nucleotidase, C-terminal domain"/>
    <property type="match status" value="1"/>
</dbReference>
<protein>
    <submittedName>
        <fullName evidence="2">LysM domain-containing protein</fullName>
    </submittedName>
</protein>
<name>A0A2T5RHT9_9FIRM</name>
<dbReference type="Gene3D" id="3.10.350.10">
    <property type="entry name" value="LysM domain"/>
    <property type="match status" value="1"/>
</dbReference>
<dbReference type="GO" id="GO:0016787">
    <property type="term" value="F:hydrolase activity"/>
    <property type="evidence" value="ECO:0007669"/>
    <property type="project" value="InterPro"/>
</dbReference>
<accession>A0A2T5RHT9</accession>
<dbReference type="SUPFAM" id="SSF54106">
    <property type="entry name" value="LysM domain"/>
    <property type="match status" value="1"/>
</dbReference>
<dbReference type="PANTHER" id="PTHR11575:SF24">
    <property type="entry name" value="5'-NUCLEOTIDASE"/>
    <property type="match status" value="1"/>
</dbReference>
<gene>
    <name evidence="2" type="ORF">C8C76_12421</name>
</gene>
<dbReference type="InterPro" id="IPR036779">
    <property type="entry name" value="LysM_dom_sf"/>
</dbReference>
<dbReference type="SMART" id="SM00257">
    <property type="entry name" value="LysM"/>
    <property type="match status" value="1"/>
</dbReference>
<dbReference type="PROSITE" id="PS51782">
    <property type="entry name" value="LYSM"/>
    <property type="match status" value="1"/>
</dbReference>
<dbReference type="InterPro" id="IPR008334">
    <property type="entry name" value="5'-Nucleotdase_C"/>
</dbReference>
<dbReference type="Proteomes" id="UP000244089">
    <property type="component" value="Unassembled WGS sequence"/>
</dbReference>
<dbReference type="PANTHER" id="PTHR11575">
    <property type="entry name" value="5'-NUCLEOTIDASE-RELATED"/>
    <property type="match status" value="1"/>
</dbReference>
<dbReference type="InterPro" id="IPR036907">
    <property type="entry name" value="5'-Nucleotdase_C_sf"/>
</dbReference>
<reference evidence="2 3" key="1">
    <citation type="submission" date="2018-04" db="EMBL/GenBank/DDBJ databases">
        <title>Subsurface microbial communities from deep shales in Ohio and West Virginia, USA.</title>
        <authorList>
            <person name="Wrighton K."/>
        </authorList>
    </citation>
    <scope>NUCLEOTIDE SEQUENCE [LARGE SCALE GENOMIC DNA]</scope>
    <source>
        <strain evidence="2 3">WC1</strain>
    </source>
</reference>
<dbReference type="InterPro" id="IPR006179">
    <property type="entry name" value="5_nucleotidase/apyrase"/>
</dbReference>
<evidence type="ECO:0000259" key="1">
    <source>
        <dbReference type="PROSITE" id="PS51782"/>
    </source>
</evidence>
<dbReference type="EMBL" id="QAXS01000024">
    <property type="protein sequence ID" value="PTV96822.1"/>
    <property type="molecule type" value="Genomic_DNA"/>
</dbReference>
<evidence type="ECO:0000313" key="3">
    <source>
        <dbReference type="Proteomes" id="UP000244089"/>
    </source>
</evidence>